<dbReference type="AlphaFoldDB" id="A0A0B7AFK6"/>
<proteinExistence type="predicted"/>
<feature type="non-terminal residue" evidence="1">
    <location>
        <position position="1"/>
    </location>
</feature>
<gene>
    <name evidence="1" type="primary">ORF112152</name>
</gene>
<accession>A0A0B7AFK6</accession>
<protein>
    <submittedName>
        <fullName evidence="1">Uncharacterized protein</fullName>
    </submittedName>
</protein>
<organism evidence="1">
    <name type="scientific">Arion vulgaris</name>
    <dbReference type="NCBI Taxonomy" id="1028688"/>
    <lineage>
        <taxon>Eukaryota</taxon>
        <taxon>Metazoa</taxon>
        <taxon>Spiralia</taxon>
        <taxon>Lophotrochozoa</taxon>
        <taxon>Mollusca</taxon>
        <taxon>Gastropoda</taxon>
        <taxon>Heterobranchia</taxon>
        <taxon>Euthyneura</taxon>
        <taxon>Panpulmonata</taxon>
        <taxon>Eupulmonata</taxon>
        <taxon>Stylommatophora</taxon>
        <taxon>Helicina</taxon>
        <taxon>Arionoidea</taxon>
        <taxon>Arionidae</taxon>
        <taxon>Arion</taxon>
    </lineage>
</organism>
<dbReference type="EMBL" id="HACG01031971">
    <property type="protein sequence ID" value="CEK78836.1"/>
    <property type="molecule type" value="Transcribed_RNA"/>
</dbReference>
<sequence>VCSSDLRKLPDLQTVFSVCELWSSCSRYRLTVKYQEVRQLIHSSRKVLQVNNRI</sequence>
<name>A0A0B7AFK6_9EUPU</name>
<evidence type="ECO:0000313" key="1">
    <source>
        <dbReference type="EMBL" id="CEK78836.1"/>
    </source>
</evidence>
<reference evidence="1" key="1">
    <citation type="submission" date="2014-12" db="EMBL/GenBank/DDBJ databases">
        <title>Insight into the proteome of Arion vulgaris.</title>
        <authorList>
            <person name="Aradska J."/>
            <person name="Bulat T."/>
            <person name="Smidak R."/>
            <person name="Sarate P."/>
            <person name="Gangsoo J."/>
            <person name="Sialana F."/>
            <person name="Bilban M."/>
            <person name="Lubec G."/>
        </authorList>
    </citation>
    <scope>NUCLEOTIDE SEQUENCE</scope>
    <source>
        <tissue evidence="1">Skin</tissue>
    </source>
</reference>